<feature type="compositionally biased region" description="Low complexity" evidence="1">
    <location>
        <begin position="11"/>
        <end position="32"/>
    </location>
</feature>
<feature type="compositionally biased region" description="Basic and acidic residues" evidence="1">
    <location>
        <begin position="36"/>
        <end position="46"/>
    </location>
</feature>
<name>A0A5B7KDY5_PORTR</name>
<dbReference type="Proteomes" id="UP000324222">
    <property type="component" value="Unassembled WGS sequence"/>
</dbReference>
<reference evidence="2 3" key="1">
    <citation type="submission" date="2019-05" db="EMBL/GenBank/DDBJ databases">
        <title>Another draft genome of Portunus trituberculatus and its Hox gene families provides insights of decapod evolution.</title>
        <authorList>
            <person name="Jeong J.-H."/>
            <person name="Song I."/>
            <person name="Kim S."/>
            <person name="Choi T."/>
            <person name="Kim D."/>
            <person name="Ryu S."/>
            <person name="Kim W."/>
        </authorList>
    </citation>
    <scope>NUCLEOTIDE SEQUENCE [LARGE SCALE GENOMIC DNA]</scope>
    <source>
        <tissue evidence="2">Muscle</tissue>
    </source>
</reference>
<comment type="caution">
    <text evidence="2">The sequence shown here is derived from an EMBL/GenBank/DDBJ whole genome shotgun (WGS) entry which is preliminary data.</text>
</comment>
<sequence>MLNAEEGWSGALSSFTQHTTTTTSATHASDATVADLPEKAPHDIVHGDGACSTKDNDGGNGLWEPWCPNTRFHSPPNVASTVEFPRLEHGSPAFRKNM</sequence>
<protein>
    <submittedName>
        <fullName evidence="2">Uncharacterized protein</fullName>
    </submittedName>
</protein>
<gene>
    <name evidence="2" type="ORF">E2C01_100689</name>
</gene>
<dbReference type="EMBL" id="VSRR010143756">
    <property type="protein sequence ID" value="MPD04974.1"/>
    <property type="molecule type" value="Genomic_DNA"/>
</dbReference>
<evidence type="ECO:0000256" key="1">
    <source>
        <dbReference type="SAM" id="MobiDB-lite"/>
    </source>
</evidence>
<proteinExistence type="predicted"/>
<keyword evidence="3" id="KW-1185">Reference proteome</keyword>
<dbReference type="AlphaFoldDB" id="A0A5B7KDY5"/>
<evidence type="ECO:0000313" key="2">
    <source>
        <dbReference type="EMBL" id="MPD04974.1"/>
    </source>
</evidence>
<evidence type="ECO:0000313" key="3">
    <source>
        <dbReference type="Proteomes" id="UP000324222"/>
    </source>
</evidence>
<accession>A0A5B7KDY5</accession>
<dbReference type="OrthoDB" id="6382557at2759"/>
<feature type="region of interest" description="Disordered" evidence="1">
    <location>
        <begin position="1"/>
        <end position="78"/>
    </location>
</feature>
<organism evidence="2 3">
    <name type="scientific">Portunus trituberculatus</name>
    <name type="common">Swimming crab</name>
    <name type="synonym">Neptunus trituberculatus</name>
    <dbReference type="NCBI Taxonomy" id="210409"/>
    <lineage>
        <taxon>Eukaryota</taxon>
        <taxon>Metazoa</taxon>
        <taxon>Ecdysozoa</taxon>
        <taxon>Arthropoda</taxon>
        <taxon>Crustacea</taxon>
        <taxon>Multicrustacea</taxon>
        <taxon>Malacostraca</taxon>
        <taxon>Eumalacostraca</taxon>
        <taxon>Eucarida</taxon>
        <taxon>Decapoda</taxon>
        <taxon>Pleocyemata</taxon>
        <taxon>Brachyura</taxon>
        <taxon>Eubrachyura</taxon>
        <taxon>Portunoidea</taxon>
        <taxon>Portunidae</taxon>
        <taxon>Portuninae</taxon>
        <taxon>Portunus</taxon>
    </lineage>
</organism>